<dbReference type="PROSITE" id="PS50800">
    <property type="entry name" value="SAP"/>
    <property type="match status" value="1"/>
</dbReference>
<evidence type="ECO:0000313" key="16">
    <source>
        <dbReference type="EMBL" id="KAL3800004.1"/>
    </source>
</evidence>
<evidence type="ECO:0000256" key="8">
    <source>
        <dbReference type="ARBA" id="ARBA00022759"/>
    </source>
</evidence>
<feature type="domain" description="RNase H type-2" evidence="15">
    <location>
        <begin position="200"/>
        <end position="433"/>
    </location>
</feature>
<evidence type="ECO:0000256" key="3">
    <source>
        <dbReference type="ARBA" id="ARBA00004496"/>
    </source>
</evidence>
<evidence type="ECO:0000313" key="17">
    <source>
        <dbReference type="Proteomes" id="UP001530400"/>
    </source>
</evidence>
<feature type="binding site" evidence="11">
    <location>
        <position position="341"/>
    </location>
    <ligand>
        <name>a divalent metal cation</name>
        <dbReference type="ChEBI" id="CHEBI:60240"/>
    </ligand>
</feature>
<dbReference type="InterPro" id="IPR012337">
    <property type="entry name" value="RNaseH-like_sf"/>
</dbReference>
<evidence type="ECO:0000256" key="4">
    <source>
        <dbReference type="ARBA" id="ARBA00007383"/>
    </source>
</evidence>
<evidence type="ECO:0000256" key="6">
    <source>
        <dbReference type="ARBA" id="ARBA00022722"/>
    </source>
</evidence>
<evidence type="ECO:0000256" key="7">
    <source>
        <dbReference type="ARBA" id="ARBA00022723"/>
    </source>
</evidence>
<dbReference type="GO" id="GO:0005737">
    <property type="term" value="C:cytoplasm"/>
    <property type="evidence" value="ECO:0007669"/>
    <property type="project" value="UniProtKB-SubCell"/>
</dbReference>
<dbReference type="InterPro" id="IPR036361">
    <property type="entry name" value="SAP_dom_sf"/>
</dbReference>
<evidence type="ECO:0000256" key="2">
    <source>
        <dbReference type="ARBA" id="ARBA00004065"/>
    </source>
</evidence>
<gene>
    <name evidence="16" type="ORF">ACHAWO_004682</name>
</gene>
<evidence type="ECO:0000256" key="5">
    <source>
        <dbReference type="ARBA" id="ARBA00022490"/>
    </source>
</evidence>
<dbReference type="InterPro" id="IPR036397">
    <property type="entry name" value="RNaseH_sf"/>
</dbReference>
<dbReference type="PANTHER" id="PTHR10954">
    <property type="entry name" value="RIBONUCLEASE H2 SUBUNIT A"/>
    <property type="match status" value="1"/>
</dbReference>
<evidence type="ECO:0000256" key="10">
    <source>
        <dbReference type="ARBA" id="ARBA00023211"/>
    </source>
</evidence>
<dbReference type="GO" id="GO:0006401">
    <property type="term" value="P:RNA catabolic process"/>
    <property type="evidence" value="ECO:0007669"/>
    <property type="project" value="UniProtKB-UniRule"/>
</dbReference>
<evidence type="ECO:0000259" key="15">
    <source>
        <dbReference type="PROSITE" id="PS51975"/>
    </source>
</evidence>
<dbReference type="SUPFAM" id="SSF68906">
    <property type="entry name" value="SAP domain"/>
    <property type="match status" value="1"/>
</dbReference>
<dbReference type="Pfam" id="PF01351">
    <property type="entry name" value="RNase_HII"/>
    <property type="match status" value="1"/>
</dbReference>
<keyword evidence="7 11" id="KW-0479">Metal-binding</keyword>
<dbReference type="InterPro" id="IPR024567">
    <property type="entry name" value="RNase_HII/HIII_dom"/>
</dbReference>
<dbReference type="SUPFAM" id="SSF53098">
    <property type="entry name" value="Ribonuclease H-like"/>
    <property type="match status" value="1"/>
</dbReference>
<evidence type="ECO:0000256" key="9">
    <source>
        <dbReference type="ARBA" id="ARBA00022801"/>
    </source>
</evidence>
<dbReference type="Gene3D" id="3.30.420.10">
    <property type="entry name" value="Ribonuclease H-like superfamily/Ribonuclease H"/>
    <property type="match status" value="1"/>
</dbReference>
<feature type="binding site" evidence="11">
    <location>
        <position position="207"/>
    </location>
    <ligand>
        <name>a divalent metal cation</name>
        <dbReference type="ChEBI" id="CHEBI:60240"/>
    </ligand>
</feature>
<evidence type="ECO:0000259" key="14">
    <source>
        <dbReference type="PROSITE" id="PS50800"/>
    </source>
</evidence>
<dbReference type="InterPro" id="IPR003034">
    <property type="entry name" value="SAP_dom"/>
</dbReference>
<dbReference type="EC" id="3.1.26.4" evidence="12"/>
<evidence type="ECO:0000256" key="1">
    <source>
        <dbReference type="ARBA" id="ARBA00000077"/>
    </source>
</evidence>
<comment type="function">
    <text evidence="2 12">Endonuclease that specifically degrades the RNA of RNA-DNA hybrids.</text>
</comment>
<keyword evidence="17" id="KW-1185">Reference proteome</keyword>
<keyword evidence="5" id="KW-0963">Cytoplasm</keyword>
<dbReference type="Pfam" id="PF02037">
    <property type="entry name" value="SAP"/>
    <property type="match status" value="1"/>
</dbReference>
<comment type="catalytic activity">
    <reaction evidence="1 11 12">
        <text>Endonucleolytic cleavage to 5'-phosphomonoester.</text>
        <dbReference type="EC" id="3.1.26.4"/>
    </reaction>
</comment>
<evidence type="ECO:0000256" key="13">
    <source>
        <dbReference type="SAM" id="MobiDB-lite"/>
    </source>
</evidence>
<organism evidence="16 17">
    <name type="scientific">Cyclotella atomus</name>
    <dbReference type="NCBI Taxonomy" id="382360"/>
    <lineage>
        <taxon>Eukaryota</taxon>
        <taxon>Sar</taxon>
        <taxon>Stramenopiles</taxon>
        <taxon>Ochrophyta</taxon>
        <taxon>Bacillariophyta</taxon>
        <taxon>Coscinodiscophyceae</taxon>
        <taxon>Thalassiosirophycidae</taxon>
        <taxon>Stephanodiscales</taxon>
        <taxon>Stephanodiscaceae</taxon>
        <taxon>Cyclotella</taxon>
    </lineage>
</organism>
<keyword evidence="8 11" id="KW-0255">Endonuclease</keyword>
<dbReference type="NCBIfam" id="NF000595">
    <property type="entry name" value="PRK00015.1-3"/>
    <property type="match status" value="1"/>
</dbReference>
<dbReference type="GO" id="GO:0004523">
    <property type="term" value="F:RNA-DNA hybrid ribonuclease activity"/>
    <property type="evidence" value="ECO:0007669"/>
    <property type="project" value="UniProtKB-UniRule"/>
</dbReference>
<dbReference type="CDD" id="cd07182">
    <property type="entry name" value="RNase_HII_bacteria_HII_like"/>
    <property type="match status" value="1"/>
</dbReference>
<reference evidence="16 17" key="1">
    <citation type="submission" date="2024-10" db="EMBL/GenBank/DDBJ databases">
        <title>Updated reference genomes for cyclostephanoid diatoms.</title>
        <authorList>
            <person name="Roberts W.R."/>
            <person name="Alverson A.J."/>
        </authorList>
    </citation>
    <scope>NUCLEOTIDE SEQUENCE [LARGE SCALE GENOMIC DNA]</scope>
    <source>
        <strain evidence="16 17">AJA010-31</strain>
    </source>
</reference>
<evidence type="ECO:0000256" key="12">
    <source>
        <dbReference type="RuleBase" id="RU003515"/>
    </source>
</evidence>
<dbReference type="InterPro" id="IPR022898">
    <property type="entry name" value="RNase_HII"/>
</dbReference>
<feature type="domain" description="SAP" evidence="14">
    <location>
        <begin position="98"/>
        <end position="132"/>
    </location>
</feature>
<dbReference type="GO" id="GO:0003723">
    <property type="term" value="F:RNA binding"/>
    <property type="evidence" value="ECO:0007669"/>
    <property type="project" value="UniProtKB-UniRule"/>
</dbReference>
<dbReference type="SMART" id="SM00513">
    <property type="entry name" value="SAP"/>
    <property type="match status" value="1"/>
</dbReference>
<dbReference type="GO" id="GO:0046872">
    <property type="term" value="F:metal ion binding"/>
    <property type="evidence" value="ECO:0007669"/>
    <property type="project" value="UniProtKB-KW"/>
</dbReference>
<keyword evidence="10" id="KW-0464">Manganese</keyword>
<dbReference type="PROSITE" id="PS51975">
    <property type="entry name" value="RNASE_H_2"/>
    <property type="match status" value="1"/>
</dbReference>
<comment type="similarity">
    <text evidence="4 12">Belongs to the RNase HII family.</text>
</comment>
<dbReference type="PANTHER" id="PTHR10954:SF23">
    <property type="entry name" value="RIBONUCLEASE"/>
    <property type="match status" value="1"/>
</dbReference>
<dbReference type="InterPro" id="IPR001352">
    <property type="entry name" value="RNase_HII/HIII"/>
</dbReference>
<dbReference type="Gene3D" id="1.10.720.30">
    <property type="entry name" value="SAP domain"/>
    <property type="match status" value="1"/>
</dbReference>
<comment type="cofactor">
    <cofactor evidence="11">
        <name>Mn(2+)</name>
        <dbReference type="ChEBI" id="CHEBI:29035"/>
    </cofactor>
    <cofactor evidence="11">
        <name>Mg(2+)</name>
        <dbReference type="ChEBI" id="CHEBI:18420"/>
    </cofactor>
    <text evidence="11">Manganese or magnesium. Binds 1 divalent metal ion per monomer in the absence of substrate. May bind a second metal ion after substrate binding.</text>
</comment>
<proteinExistence type="inferred from homology"/>
<sequence length="437" mass="47801">MWPALLTTLYFSRHHSIATTIRAPRAFNRQLHRLRPSLFLHQRPISSTIRRDSRLFGIHHTLTSVMTTTDTAPRRSARLAKLDTAPDNTCNSLQDDKYSSMKVAELKELLKQNGLGLSGNKAELIHRLSSNAVIQSATAAAAAGNDSKKRTVSRKVTPDTAADEADDDGSKKQKVAVVSTDVQCLPRTREMQLKTSDMNLTVLGVDEAGRGPLAGPVVAAAAIVPINISGVIDSKKITKEEEREQLYEAIVASPGVRYAVAVVSAQRIDEINILQATLEGMRIATEAVMKLDQEGGDIVGEVNNHASADRTEISYVITGSTQANGEVGNQSKTNNYYALIDGNKVPKEMPCPAESMIQGDGREFAIAAASILAKVTRDRLMHEYDKKYPEYELSRHKGYPTAAHMAIVKKIGASPIHRRTFAPLKYMKFDADGKIID</sequence>
<comment type="caution">
    <text evidence="16">The sequence shown here is derived from an EMBL/GenBank/DDBJ whole genome shotgun (WGS) entry which is preliminary data.</text>
</comment>
<evidence type="ECO:0000256" key="11">
    <source>
        <dbReference type="PROSITE-ProRule" id="PRU01319"/>
    </source>
</evidence>
<feature type="region of interest" description="Disordered" evidence="13">
    <location>
        <begin position="143"/>
        <end position="173"/>
    </location>
</feature>
<protein>
    <recommendedName>
        <fullName evidence="12">Ribonuclease</fullName>
        <ecNumber evidence="12">3.1.26.4</ecNumber>
    </recommendedName>
</protein>
<dbReference type="AlphaFoldDB" id="A0ABD3QI19"/>
<name>A0ABD3QI19_9STRA</name>
<comment type="subcellular location">
    <subcellularLocation>
        <location evidence="3">Cytoplasm</location>
    </subcellularLocation>
</comment>
<dbReference type="EMBL" id="JALLPJ020000173">
    <property type="protein sequence ID" value="KAL3800004.1"/>
    <property type="molecule type" value="Genomic_DNA"/>
</dbReference>
<dbReference type="Proteomes" id="UP001530400">
    <property type="component" value="Unassembled WGS sequence"/>
</dbReference>
<feature type="binding site" evidence="11">
    <location>
        <position position="206"/>
    </location>
    <ligand>
        <name>a divalent metal cation</name>
        <dbReference type="ChEBI" id="CHEBI:60240"/>
    </ligand>
</feature>
<accession>A0ABD3QI19</accession>
<keyword evidence="6 11" id="KW-0540">Nuclease</keyword>
<keyword evidence="9 11" id="KW-0378">Hydrolase</keyword>